<keyword evidence="3 7" id="KW-0689">Ribosomal protein</keyword>
<dbReference type="InterPro" id="IPR018271">
    <property type="entry name" value="Ribosomal_uS14_CS"/>
</dbReference>
<dbReference type="NCBIfam" id="NF006477">
    <property type="entry name" value="PRK08881.1"/>
    <property type="match status" value="1"/>
</dbReference>
<dbReference type="GO" id="GO:0003735">
    <property type="term" value="F:structural constituent of ribosome"/>
    <property type="evidence" value="ECO:0007669"/>
    <property type="project" value="InterPro"/>
</dbReference>
<keyword evidence="7" id="KW-0694">RNA-binding</keyword>
<dbReference type="PANTHER" id="PTHR19836">
    <property type="entry name" value="30S RIBOSOMAL PROTEIN S14"/>
    <property type="match status" value="1"/>
</dbReference>
<dbReference type="Proteomes" id="UP000593765">
    <property type="component" value="Chromosome"/>
</dbReference>
<sequence length="89" mass="10423">MATKAWVSKQLRRQELVKRFEETRRQLKKEKNYAALAKLPRDSSPTRSHNRCLLTGRGRGYLRKFKISRIMLRELALAGKIPGLKKASW</sequence>
<dbReference type="InterPro" id="IPR023036">
    <property type="entry name" value="Ribosomal_uS14_bac/plastid"/>
</dbReference>
<keyword evidence="9" id="KW-1185">Reference proteome</keyword>
<accession>A0A7M2WSG0</accession>
<dbReference type="RefSeq" id="WP_206291187.1">
    <property type="nucleotide sequence ID" value="NZ_CP063458.1"/>
</dbReference>
<evidence type="ECO:0000256" key="6">
    <source>
        <dbReference type="ARBA" id="ARBA00047110"/>
    </source>
</evidence>
<dbReference type="Pfam" id="PF00253">
    <property type="entry name" value="Ribosomal_S14"/>
    <property type="match status" value="1"/>
</dbReference>
<name>A0A7M2WSG0_9BACT</name>
<keyword evidence="7" id="KW-0699">rRNA-binding</keyword>
<evidence type="ECO:0000256" key="5">
    <source>
        <dbReference type="ARBA" id="ARBA00035167"/>
    </source>
</evidence>
<reference evidence="8 9" key="1">
    <citation type="submission" date="2020-10" db="EMBL/GenBank/DDBJ databases">
        <title>Wide distribution of Phycisphaera-like planctomycetes from WD2101 soil group in peatlands and genome analysis of the first cultivated representative.</title>
        <authorList>
            <person name="Dedysh S.N."/>
            <person name="Beletsky A.V."/>
            <person name="Ivanova A."/>
            <person name="Kulichevskaya I.S."/>
            <person name="Suzina N.E."/>
            <person name="Philippov D.A."/>
            <person name="Rakitin A.L."/>
            <person name="Mardanov A.V."/>
            <person name="Ravin N.V."/>
        </authorList>
    </citation>
    <scope>NUCLEOTIDE SEQUENCE [LARGE SCALE GENOMIC DNA]</scope>
    <source>
        <strain evidence="8 9">M1803</strain>
    </source>
</reference>
<comment type="subunit">
    <text evidence="6 7">Part of the 30S ribosomal subunit. Contacts proteins S3 and S10.</text>
</comment>
<comment type="similarity">
    <text evidence="2 7">Belongs to the universal ribosomal protein uS14 family.</text>
</comment>
<dbReference type="GO" id="GO:0015935">
    <property type="term" value="C:small ribosomal subunit"/>
    <property type="evidence" value="ECO:0007669"/>
    <property type="project" value="TreeGrafter"/>
</dbReference>
<evidence type="ECO:0000256" key="1">
    <source>
        <dbReference type="ARBA" id="ARBA00003686"/>
    </source>
</evidence>
<dbReference type="KEGG" id="hbs:IPV69_18405"/>
<dbReference type="InterPro" id="IPR043140">
    <property type="entry name" value="Ribosomal_uS14_sf"/>
</dbReference>
<dbReference type="InterPro" id="IPR001209">
    <property type="entry name" value="Ribosomal_uS14"/>
</dbReference>
<dbReference type="GO" id="GO:0006412">
    <property type="term" value="P:translation"/>
    <property type="evidence" value="ECO:0007669"/>
    <property type="project" value="UniProtKB-UniRule"/>
</dbReference>
<dbReference type="EMBL" id="CP063458">
    <property type="protein sequence ID" value="QOV88214.1"/>
    <property type="molecule type" value="Genomic_DNA"/>
</dbReference>
<organism evidence="8 9">
    <name type="scientific">Humisphaera borealis</name>
    <dbReference type="NCBI Taxonomy" id="2807512"/>
    <lineage>
        <taxon>Bacteria</taxon>
        <taxon>Pseudomonadati</taxon>
        <taxon>Planctomycetota</taxon>
        <taxon>Phycisphaerae</taxon>
        <taxon>Tepidisphaerales</taxon>
        <taxon>Tepidisphaeraceae</taxon>
        <taxon>Humisphaera</taxon>
    </lineage>
</organism>
<dbReference type="PANTHER" id="PTHR19836:SF19">
    <property type="entry name" value="SMALL RIBOSOMAL SUBUNIT PROTEIN US14M"/>
    <property type="match status" value="1"/>
</dbReference>
<dbReference type="GO" id="GO:0019843">
    <property type="term" value="F:rRNA binding"/>
    <property type="evidence" value="ECO:0007669"/>
    <property type="project" value="UniProtKB-UniRule"/>
</dbReference>
<evidence type="ECO:0000313" key="8">
    <source>
        <dbReference type="EMBL" id="QOV88214.1"/>
    </source>
</evidence>
<dbReference type="HAMAP" id="MF_00537">
    <property type="entry name" value="Ribosomal_uS14_1"/>
    <property type="match status" value="1"/>
</dbReference>
<keyword evidence="4 7" id="KW-0687">Ribonucleoprotein</keyword>
<gene>
    <name evidence="7 8" type="primary">rpsN</name>
    <name evidence="8" type="ORF">IPV69_18405</name>
</gene>
<evidence type="ECO:0000256" key="2">
    <source>
        <dbReference type="ARBA" id="ARBA00009083"/>
    </source>
</evidence>
<dbReference type="PROSITE" id="PS00527">
    <property type="entry name" value="RIBOSOMAL_S14"/>
    <property type="match status" value="1"/>
</dbReference>
<dbReference type="SUPFAM" id="SSF57716">
    <property type="entry name" value="Glucocorticoid receptor-like (DNA-binding domain)"/>
    <property type="match status" value="1"/>
</dbReference>
<comment type="function">
    <text evidence="1 7">Binds 16S rRNA, required for the assembly of 30S particles and may also be responsible for determining the conformation of the 16S rRNA at the A site.</text>
</comment>
<proteinExistence type="inferred from homology"/>
<dbReference type="Gene3D" id="4.10.830.10">
    <property type="entry name" value="30s Ribosomal Protein S14, Chain N"/>
    <property type="match status" value="1"/>
</dbReference>
<protein>
    <recommendedName>
        <fullName evidence="5 7">Small ribosomal subunit protein uS14</fullName>
    </recommendedName>
</protein>
<dbReference type="AlphaFoldDB" id="A0A7M2WSG0"/>
<evidence type="ECO:0000313" key="9">
    <source>
        <dbReference type="Proteomes" id="UP000593765"/>
    </source>
</evidence>
<dbReference type="GO" id="GO:0005737">
    <property type="term" value="C:cytoplasm"/>
    <property type="evidence" value="ECO:0007669"/>
    <property type="project" value="UniProtKB-ARBA"/>
</dbReference>
<evidence type="ECO:0000256" key="4">
    <source>
        <dbReference type="ARBA" id="ARBA00023274"/>
    </source>
</evidence>
<evidence type="ECO:0000256" key="3">
    <source>
        <dbReference type="ARBA" id="ARBA00022980"/>
    </source>
</evidence>
<evidence type="ECO:0000256" key="7">
    <source>
        <dbReference type="HAMAP-Rule" id="MF_00537"/>
    </source>
</evidence>